<proteinExistence type="predicted"/>
<sequence>MMLNGRGRHVGAVCLKNQSPRDVKVCLRVQGSAVVKNYNGVVMTKSILSWVSSLVGECNGWLFEHLRIVVLSSSGSEPVSTDAGILQ</sequence>
<protein>
    <submittedName>
        <fullName evidence="1">Uncharacterized protein</fullName>
    </submittedName>
</protein>
<keyword evidence="2" id="KW-1185">Reference proteome</keyword>
<reference evidence="1 2" key="1">
    <citation type="submission" date="2023-01" db="EMBL/GenBank/DDBJ databases">
        <authorList>
            <person name="Whitehead M."/>
        </authorList>
    </citation>
    <scope>NUCLEOTIDE SEQUENCE [LARGE SCALE GENOMIC DNA]</scope>
</reference>
<dbReference type="Proteomes" id="UP001160148">
    <property type="component" value="Unassembled WGS sequence"/>
</dbReference>
<accession>A0AAV0XWJ9</accession>
<dbReference type="EMBL" id="CARXXK010001085">
    <property type="protein sequence ID" value="CAI6373009.1"/>
    <property type="molecule type" value="Genomic_DNA"/>
</dbReference>
<organism evidence="1 2">
    <name type="scientific">Macrosiphum euphorbiae</name>
    <name type="common">potato aphid</name>
    <dbReference type="NCBI Taxonomy" id="13131"/>
    <lineage>
        <taxon>Eukaryota</taxon>
        <taxon>Metazoa</taxon>
        <taxon>Ecdysozoa</taxon>
        <taxon>Arthropoda</taxon>
        <taxon>Hexapoda</taxon>
        <taxon>Insecta</taxon>
        <taxon>Pterygota</taxon>
        <taxon>Neoptera</taxon>
        <taxon>Paraneoptera</taxon>
        <taxon>Hemiptera</taxon>
        <taxon>Sternorrhyncha</taxon>
        <taxon>Aphidomorpha</taxon>
        <taxon>Aphidoidea</taxon>
        <taxon>Aphididae</taxon>
        <taxon>Macrosiphini</taxon>
        <taxon>Macrosiphum</taxon>
    </lineage>
</organism>
<name>A0AAV0XWJ9_9HEMI</name>
<comment type="caution">
    <text evidence="1">The sequence shown here is derived from an EMBL/GenBank/DDBJ whole genome shotgun (WGS) entry which is preliminary data.</text>
</comment>
<evidence type="ECO:0000313" key="2">
    <source>
        <dbReference type="Proteomes" id="UP001160148"/>
    </source>
</evidence>
<evidence type="ECO:0000313" key="1">
    <source>
        <dbReference type="EMBL" id="CAI6373009.1"/>
    </source>
</evidence>
<dbReference type="AlphaFoldDB" id="A0AAV0XWJ9"/>
<gene>
    <name evidence="1" type="ORF">MEUPH1_LOCUS26812</name>
</gene>